<reference evidence="1" key="1">
    <citation type="journal article" date="2015" name="Nature">
        <title>Complex archaea that bridge the gap between prokaryotes and eukaryotes.</title>
        <authorList>
            <person name="Spang A."/>
            <person name="Saw J.H."/>
            <person name="Jorgensen S.L."/>
            <person name="Zaremba-Niedzwiedzka K."/>
            <person name="Martijn J."/>
            <person name="Lind A.E."/>
            <person name="van Eijk R."/>
            <person name="Schleper C."/>
            <person name="Guy L."/>
            <person name="Ettema T.J."/>
        </authorList>
    </citation>
    <scope>NUCLEOTIDE SEQUENCE</scope>
</reference>
<evidence type="ECO:0000313" key="1">
    <source>
        <dbReference type="EMBL" id="KKL54676.1"/>
    </source>
</evidence>
<sequence length="85" mass="9937">MSETKTKEKKSLDCIPTTVSIDVATTEDLVAHFSKRMKEALNYSWERKDWCEETADMLSELYQRFPNTASVMEAVYKERHPEDDT</sequence>
<dbReference type="AlphaFoldDB" id="A0A0F9DLG3"/>
<organism evidence="1">
    <name type="scientific">marine sediment metagenome</name>
    <dbReference type="NCBI Taxonomy" id="412755"/>
    <lineage>
        <taxon>unclassified sequences</taxon>
        <taxon>metagenomes</taxon>
        <taxon>ecological metagenomes</taxon>
    </lineage>
</organism>
<name>A0A0F9DLG3_9ZZZZ</name>
<dbReference type="EMBL" id="LAZR01031116">
    <property type="protein sequence ID" value="KKL54676.1"/>
    <property type="molecule type" value="Genomic_DNA"/>
</dbReference>
<comment type="caution">
    <text evidence="1">The sequence shown here is derived from an EMBL/GenBank/DDBJ whole genome shotgun (WGS) entry which is preliminary data.</text>
</comment>
<protein>
    <submittedName>
        <fullName evidence="1">Uncharacterized protein</fullName>
    </submittedName>
</protein>
<gene>
    <name evidence="1" type="ORF">LCGC14_2263010</name>
</gene>
<accession>A0A0F9DLG3</accession>
<proteinExistence type="predicted"/>